<name>A0AA88N5B4_CHASR</name>
<protein>
    <submittedName>
        <fullName evidence="1">Uncharacterized protein</fullName>
    </submittedName>
</protein>
<evidence type="ECO:0000313" key="2">
    <source>
        <dbReference type="Proteomes" id="UP001187415"/>
    </source>
</evidence>
<evidence type="ECO:0000313" key="1">
    <source>
        <dbReference type="EMBL" id="KAK2848739.1"/>
    </source>
</evidence>
<dbReference type="Proteomes" id="UP001187415">
    <property type="component" value="Unassembled WGS sequence"/>
</dbReference>
<gene>
    <name evidence="1" type="ORF">Q5P01_008573</name>
</gene>
<dbReference type="AlphaFoldDB" id="A0AA88N5B4"/>
<proteinExistence type="predicted"/>
<organism evidence="1 2">
    <name type="scientific">Channa striata</name>
    <name type="common">Snakehead murrel</name>
    <name type="synonym">Ophicephalus striatus</name>
    <dbReference type="NCBI Taxonomy" id="64152"/>
    <lineage>
        <taxon>Eukaryota</taxon>
        <taxon>Metazoa</taxon>
        <taxon>Chordata</taxon>
        <taxon>Craniata</taxon>
        <taxon>Vertebrata</taxon>
        <taxon>Euteleostomi</taxon>
        <taxon>Actinopterygii</taxon>
        <taxon>Neopterygii</taxon>
        <taxon>Teleostei</taxon>
        <taxon>Neoteleostei</taxon>
        <taxon>Acanthomorphata</taxon>
        <taxon>Anabantaria</taxon>
        <taxon>Anabantiformes</taxon>
        <taxon>Channoidei</taxon>
        <taxon>Channidae</taxon>
        <taxon>Channa</taxon>
    </lineage>
</organism>
<dbReference type="EMBL" id="JAUPFM010000006">
    <property type="protein sequence ID" value="KAK2848739.1"/>
    <property type="molecule type" value="Genomic_DNA"/>
</dbReference>
<reference evidence="1" key="1">
    <citation type="submission" date="2023-07" db="EMBL/GenBank/DDBJ databases">
        <title>Chromosome-level Genome Assembly of Striped Snakehead (Channa striata).</title>
        <authorList>
            <person name="Liu H."/>
        </authorList>
    </citation>
    <scope>NUCLEOTIDE SEQUENCE</scope>
    <source>
        <strain evidence="1">Gz</strain>
        <tissue evidence="1">Muscle</tissue>
    </source>
</reference>
<comment type="caution">
    <text evidence="1">The sequence shown here is derived from an EMBL/GenBank/DDBJ whole genome shotgun (WGS) entry which is preliminary data.</text>
</comment>
<sequence>MHIHPYLTEDDRGLHQCGLHAASINAETEQSVHLICRYSNALQQDIDRQIAMTISRCDLPFLFPSSYLAAGSTQRGVSVGSDCTEEPPVTPVSPPPTAHLSPARCLHSDAQSTDLRVVLVHPIRRICSILCVASRSNFTVVQTVTQHNSSCDRRCPQCRLTVSADARAFDVISTIYRTLINLNFDAEKVNHFAPLGIGSLLSAAQTDEWAEREIKAGMNKQSSE</sequence>
<keyword evidence="2" id="KW-1185">Reference proteome</keyword>
<accession>A0AA88N5B4</accession>